<dbReference type="EMBL" id="BMAT01007275">
    <property type="protein sequence ID" value="GFR61370.1"/>
    <property type="molecule type" value="Genomic_DNA"/>
</dbReference>
<feature type="domain" description="Reverse transcriptase" evidence="1">
    <location>
        <begin position="1"/>
        <end position="101"/>
    </location>
</feature>
<keyword evidence="3" id="KW-1185">Reference proteome</keyword>
<evidence type="ECO:0000259" key="1">
    <source>
        <dbReference type="PROSITE" id="PS50878"/>
    </source>
</evidence>
<protein>
    <submittedName>
        <fullName evidence="2">Reverse transcriptase-like protein</fullName>
    </submittedName>
</protein>
<evidence type="ECO:0000313" key="2">
    <source>
        <dbReference type="EMBL" id="GFR61370.1"/>
    </source>
</evidence>
<keyword evidence="2" id="KW-0695">RNA-directed DNA polymerase</keyword>
<evidence type="ECO:0000313" key="3">
    <source>
        <dbReference type="Proteomes" id="UP000762676"/>
    </source>
</evidence>
<dbReference type="InterPro" id="IPR000477">
    <property type="entry name" value="RT_dom"/>
</dbReference>
<dbReference type="Pfam" id="PF00078">
    <property type="entry name" value="RVT_1"/>
    <property type="match status" value="1"/>
</dbReference>
<dbReference type="AlphaFoldDB" id="A0AAV4EKZ1"/>
<dbReference type="GO" id="GO:0003964">
    <property type="term" value="F:RNA-directed DNA polymerase activity"/>
    <property type="evidence" value="ECO:0007669"/>
    <property type="project" value="UniProtKB-KW"/>
</dbReference>
<name>A0AAV4EKZ1_9GAST</name>
<gene>
    <name evidence="2" type="ORF">ElyMa_003556000</name>
</gene>
<organism evidence="2 3">
    <name type="scientific">Elysia marginata</name>
    <dbReference type="NCBI Taxonomy" id="1093978"/>
    <lineage>
        <taxon>Eukaryota</taxon>
        <taxon>Metazoa</taxon>
        <taxon>Spiralia</taxon>
        <taxon>Lophotrochozoa</taxon>
        <taxon>Mollusca</taxon>
        <taxon>Gastropoda</taxon>
        <taxon>Heterobranchia</taxon>
        <taxon>Euthyneura</taxon>
        <taxon>Panpulmonata</taxon>
        <taxon>Sacoglossa</taxon>
        <taxon>Placobranchoidea</taxon>
        <taxon>Plakobranchidae</taxon>
        <taxon>Elysia</taxon>
    </lineage>
</organism>
<dbReference type="PROSITE" id="PS50878">
    <property type="entry name" value="RT_POL"/>
    <property type="match status" value="1"/>
</dbReference>
<keyword evidence="2" id="KW-0808">Transferase</keyword>
<dbReference type="PANTHER" id="PTHR33332">
    <property type="entry name" value="REVERSE TRANSCRIPTASE DOMAIN-CONTAINING PROTEIN"/>
    <property type="match status" value="1"/>
</dbReference>
<comment type="caution">
    <text evidence="2">The sequence shown here is derived from an EMBL/GenBank/DDBJ whole genome shotgun (WGS) entry which is preliminary data.</text>
</comment>
<sequence>MRFGVPKGSVLGPVIFTRYTQPLVKILQQHNMSYHFYTDDTQLYKGASLKHITDLTTGLEHCVRDVKARMNSNKLKLNDDKTEIHLMKSCRHTINTFSVSINHTTIDIAEKTKSLGVIFNSKSPCIFN</sequence>
<keyword evidence="2" id="KW-0548">Nucleotidyltransferase</keyword>
<reference evidence="2 3" key="1">
    <citation type="journal article" date="2021" name="Elife">
        <title>Chloroplast acquisition without the gene transfer in kleptoplastic sea slugs, Plakobranchus ocellatus.</title>
        <authorList>
            <person name="Maeda T."/>
            <person name="Takahashi S."/>
            <person name="Yoshida T."/>
            <person name="Shimamura S."/>
            <person name="Takaki Y."/>
            <person name="Nagai Y."/>
            <person name="Toyoda A."/>
            <person name="Suzuki Y."/>
            <person name="Arimoto A."/>
            <person name="Ishii H."/>
            <person name="Satoh N."/>
            <person name="Nishiyama T."/>
            <person name="Hasebe M."/>
            <person name="Maruyama T."/>
            <person name="Minagawa J."/>
            <person name="Obokata J."/>
            <person name="Shigenobu S."/>
        </authorList>
    </citation>
    <scope>NUCLEOTIDE SEQUENCE [LARGE SCALE GENOMIC DNA]</scope>
</reference>
<accession>A0AAV4EKZ1</accession>
<proteinExistence type="predicted"/>
<dbReference type="Proteomes" id="UP000762676">
    <property type="component" value="Unassembled WGS sequence"/>
</dbReference>